<evidence type="ECO:0000313" key="2">
    <source>
        <dbReference type="EMBL" id="VDP08579.1"/>
    </source>
</evidence>
<name>A0A183IQJ2_9BILA</name>
<evidence type="ECO:0000256" key="1">
    <source>
        <dbReference type="SAM" id="MobiDB-lite"/>
    </source>
</evidence>
<gene>
    <name evidence="2" type="ORF">SBAD_LOCUS5889</name>
</gene>
<dbReference type="WBParaSite" id="SBAD_0000612401-mRNA-1">
    <property type="protein sequence ID" value="SBAD_0000612401-mRNA-1"/>
    <property type="gene ID" value="SBAD_0000612401"/>
</dbReference>
<protein>
    <submittedName>
        <fullName evidence="2 4">Uncharacterized protein</fullName>
    </submittedName>
</protein>
<keyword evidence="3" id="KW-1185">Reference proteome</keyword>
<dbReference type="AlphaFoldDB" id="A0A183IQJ2"/>
<feature type="compositionally biased region" description="Polar residues" evidence="1">
    <location>
        <begin position="1"/>
        <end position="21"/>
    </location>
</feature>
<dbReference type="Proteomes" id="UP000270296">
    <property type="component" value="Unassembled WGS sequence"/>
</dbReference>
<evidence type="ECO:0000313" key="4">
    <source>
        <dbReference type="WBParaSite" id="SBAD_0000612401-mRNA-1"/>
    </source>
</evidence>
<dbReference type="OrthoDB" id="283815at2759"/>
<reference evidence="2 3" key="2">
    <citation type="submission" date="2018-11" db="EMBL/GenBank/DDBJ databases">
        <authorList>
            <consortium name="Pathogen Informatics"/>
        </authorList>
    </citation>
    <scope>NUCLEOTIDE SEQUENCE [LARGE SCALE GENOMIC DNA]</scope>
</reference>
<sequence length="95" mass="10871">MCTSCRWTTRDANIPDQNTPSGGWPEIQPPNLDLLNLILERFRQLAAVEKMERERRRKASQELEAKTKMVPSEEVECLDDAVFTEPLHLDEGSST</sequence>
<accession>A0A183IQJ2</accession>
<organism evidence="4">
    <name type="scientific">Soboliphyme baturini</name>
    <dbReference type="NCBI Taxonomy" id="241478"/>
    <lineage>
        <taxon>Eukaryota</taxon>
        <taxon>Metazoa</taxon>
        <taxon>Ecdysozoa</taxon>
        <taxon>Nematoda</taxon>
        <taxon>Enoplea</taxon>
        <taxon>Dorylaimia</taxon>
        <taxon>Dioctophymatida</taxon>
        <taxon>Dioctophymatoidea</taxon>
        <taxon>Soboliphymatidae</taxon>
        <taxon>Soboliphyme</taxon>
    </lineage>
</organism>
<dbReference type="EMBL" id="UZAM01009324">
    <property type="protein sequence ID" value="VDP08579.1"/>
    <property type="molecule type" value="Genomic_DNA"/>
</dbReference>
<proteinExistence type="predicted"/>
<feature type="region of interest" description="Disordered" evidence="1">
    <location>
        <begin position="1"/>
        <end position="27"/>
    </location>
</feature>
<evidence type="ECO:0000313" key="3">
    <source>
        <dbReference type="Proteomes" id="UP000270296"/>
    </source>
</evidence>
<reference evidence="4" key="1">
    <citation type="submission" date="2016-06" db="UniProtKB">
        <authorList>
            <consortium name="WormBaseParasite"/>
        </authorList>
    </citation>
    <scope>IDENTIFICATION</scope>
</reference>